<organism evidence="2 3">
    <name type="scientific">Podospora aff. communis PSN243</name>
    <dbReference type="NCBI Taxonomy" id="3040156"/>
    <lineage>
        <taxon>Eukaryota</taxon>
        <taxon>Fungi</taxon>
        <taxon>Dikarya</taxon>
        <taxon>Ascomycota</taxon>
        <taxon>Pezizomycotina</taxon>
        <taxon>Sordariomycetes</taxon>
        <taxon>Sordariomycetidae</taxon>
        <taxon>Sordariales</taxon>
        <taxon>Podosporaceae</taxon>
        <taxon>Podospora</taxon>
    </lineage>
</organism>
<dbReference type="AlphaFoldDB" id="A0AAV9GAL2"/>
<evidence type="ECO:0000256" key="1">
    <source>
        <dbReference type="SAM" id="MobiDB-lite"/>
    </source>
</evidence>
<proteinExistence type="predicted"/>
<name>A0AAV9GAL2_9PEZI</name>
<dbReference type="Proteomes" id="UP001321760">
    <property type="component" value="Unassembled WGS sequence"/>
</dbReference>
<protein>
    <submittedName>
        <fullName evidence="2">Uncharacterized protein</fullName>
    </submittedName>
</protein>
<feature type="region of interest" description="Disordered" evidence="1">
    <location>
        <begin position="1"/>
        <end position="25"/>
    </location>
</feature>
<accession>A0AAV9GAL2</accession>
<sequence>MHVPKATCAPASRQRSPPPNSKPFAMLDEELVLHALAGLRRAQTKNRRRSPVALPSHSQTGSLKRWGPDEDPSVEPDLQPVRIPSLSFCDRDSADRSQRFVILCHGRASHPSPALPKRLLSPTAQKTCRTIRTTWKEIVTCQESPRSLLLTSDCWPSMRRPHDAARTVPWHGHRGRRRAGEYLLTQHAEIADCNLVTALRRSSSRTHRQSPVTRSMHTCIPDSLRIPR</sequence>
<evidence type="ECO:0000313" key="3">
    <source>
        <dbReference type="Proteomes" id="UP001321760"/>
    </source>
</evidence>
<reference evidence="2" key="1">
    <citation type="journal article" date="2023" name="Mol. Phylogenet. Evol.">
        <title>Genome-scale phylogeny and comparative genomics of the fungal order Sordariales.</title>
        <authorList>
            <person name="Hensen N."/>
            <person name="Bonometti L."/>
            <person name="Westerberg I."/>
            <person name="Brannstrom I.O."/>
            <person name="Guillou S."/>
            <person name="Cros-Aarteil S."/>
            <person name="Calhoun S."/>
            <person name="Haridas S."/>
            <person name="Kuo A."/>
            <person name="Mondo S."/>
            <person name="Pangilinan J."/>
            <person name="Riley R."/>
            <person name="LaButti K."/>
            <person name="Andreopoulos B."/>
            <person name="Lipzen A."/>
            <person name="Chen C."/>
            <person name="Yan M."/>
            <person name="Daum C."/>
            <person name="Ng V."/>
            <person name="Clum A."/>
            <person name="Steindorff A."/>
            <person name="Ohm R.A."/>
            <person name="Martin F."/>
            <person name="Silar P."/>
            <person name="Natvig D.O."/>
            <person name="Lalanne C."/>
            <person name="Gautier V."/>
            <person name="Ament-Velasquez S.L."/>
            <person name="Kruys A."/>
            <person name="Hutchinson M.I."/>
            <person name="Powell A.J."/>
            <person name="Barry K."/>
            <person name="Miller A.N."/>
            <person name="Grigoriev I.V."/>
            <person name="Debuchy R."/>
            <person name="Gladieux P."/>
            <person name="Hiltunen Thoren M."/>
            <person name="Johannesson H."/>
        </authorList>
    </citation>
    <scope>NUCLEOTIDE SEQUENCE</scope>
    <source>
        <strain evidence="2">PSN243</strain>
    </source>
</reference>
<keyword evidence="3" id="KW-1185">Reference proteome</keyword>
<reference evidence="2" key="2">
    <citation type="submission" date="2023-05" db="EMBL/GenBank/DDBJ databases">
        <authorList>
            <consortium name="Lawrence Berkeley National Laboratory"/>
            <person name="Steindorff A."/>
            <person name="Hensen N."/>
            <person name="Bonometti L."/>
            <person name="Westerberg I."/>
            <person name="Brannstrom I.O."/>
            <person name="Guillou S."/>
            <person name="Cros-Aarteil S."/>
            <person name="Calhoun S."/>
            <person name="Haridas S."/>
            <person name="Kuo A."/>
            <person name="Mondo S."/>
            <person name="Pangilinan J."/>
            <person name="Riley R."/>
            <person name="Labutti K."/>
            <person name="Andreopoulos B."/>
            <person name="Lipzen A."/>
            <person name="Chen C."/>
            <person name="Yanf M."/>
            <person name="Daum C."/>
            <person name="Ng V."/>
            <person name="Clum A."/>
            <person name="Ohm R."/>
            <person name="Martin F."/>
            <person name="Silar P."/>
            <person name="Natvig D."/>
            <person name="Lalanne C."/>
            <person name="Gautier V."/>
            <person name="Ament-Velasquez S.L."/>
            <person name="Kruys A."/>
            <person name="Hutchinson M.I."/>
            <person name="Powell A.J."/>
            <person name="Barry K."/>
            <person name="Miller A.N."/>
            <person name="Grigoriev I.V."/>
            <person name="Debuchy R."/>
            <person name="Gladieux P."/>
            <person name="Thoren M.H."/>
            <person name="Johannesson H."/>
        </authorList>
    </citation>
    <scope>NUCLEOTIDE SEQUENCE</scope>
    <source>
        <strain evidence="2">PSN243</strain>
    </source>
</reference>
<feature type="region of interest" description="Disordered" evidence="1">
    <location>
        <begin position="41"/>
        <end position="79"/>
    </location>
</feature>
<evidence type="ECO:0000313" key="2">
    <source>
        <dbReference type="EMBL" id="KAK4445864.1"/>
    </source>
</evidence>
<comment type="caution">
    <text evidence="2">The sequence shown here is derived from an EMBL/GenBank/DDBJ whole genome shotgun (WGS) entry which is preliminary data.</text>
</comment>
<gene>
    <name evidence="2" type="ORF">QBC34DRAFT_153551</name>
</gene>
<dbReference type="EMBL" id="MU865961">
    <property type="protein sequence ID" value="KAK4445864.1"/>
    <property type="molecule type" value="Genomic_DNA"/>
</dbReference>